<feature type="region of interest" description="Disordered" evidence="1">
    <location>
        <begin position="46"/>
        <end position="75"/>
    </location>
</feature>
<dbReference type="RefSeq" id="XP_024501379.1">
    <property type="nucleotide sequence ID" value="XM_024647286.1"/>
</dbReference>
<gene>
    <name evidence="2 4 5" type="ORF">SRAE_1000045100</name>
</gene>
<reference evidence="2 3" key="1">
    <citation type="submission" date="2014-09" db="EMBL/GenBank/DDBJ databases">
        <authorList>
            <person name="Martin A.A."/>
        </authorList>
    </citation>
    <scope>NUCLEOTIDE SEQUENCE</scope>
    <source>
        <strain evidence="3">ED321</strain>
        <strain evidence="2">ED321 Heterogonic</strain>
    </source>
</reference>
<dbReference type="WormBase" id="SRAE_1000045100">
    <property type="protein sequence ID" value="SRP06729"/>
    <property type="gene ID" value="WBGene00257047"/>
</dbReference>
<evidence type="ECO:0000313" key="4">
    <source>
        <dbReference type="WBParaSite" id="SRAE_1000045100.1"/>
    </source>
</evidence>
<dbReference type="EMBL" id="LN609528">
    <property type="protein sequence ID" value="CEF62177.1"/>
    <property type="molecule type" value="Genomic_DNA"/>
</dbReference>
<dbReference type="WBParaSite" id="SRAE_1000045100.1">
    <property type="protein sequence ID" value="SRAE_1000045100.1"/>
    <property type="gene ID" value="WBGene00257047"/>
</dbReference>
<dbReference type="GeneID" id="36374542"/>
<keyword evidence="3" id="KW-1185">Reference proteome</keyword>
<evidence type="ECO:0000313" key="5">
    <source>
        <dbReference type="WormBase" id="SRAE_1000045100"/>
    </source>
</evidence>
<name>A0A090L255_STRRB</name>
<reference evidence="4" key="2">
    <citation type="submission" date="2020-12" db="UniProtKB">
        <authorList>
            <consortium name="WormBaseParasite"/>
        </authorList>
    </citation>
    <scope>IDENTIFICATION</scope>
</reference>
<dbReference type="AlphaFoldDB" id="A0A090L255"/>
<accession>A0A090L255</accession>
<evidence type="ECO:0000256" key="1">
    <source>
        <dbReference type="SAM" id="MobiDB-lite"/>
    </source>
</evidence>
<sequence length="75" mass="8661">MDSPGLHIDQLNFDITRILEKFSILIKLREQNELLKKEICEETKKISGSREATEVSPHDSIDFDDDNSFFTAECD</sequence>
<evidence type="ECO:0000313" key="2">
    <source>
        <dbReference type="EMBL" id="CEF62177.1"/>
    </source>
</evidence>
<feature type="compositionally biased region" description="Basic and acidic residues" evidence="1">
    <location>
        <begin position="51"/>
        <end position="61"/>
    </location>
</feature>
<evidence type="ECO:0000313" key="3">
    <source>
        <dbReference type="Proteomes" id="UP000035682"/>
    </source>
</evidence>
<dbReference type="CTD" id="36374542"/>
<proteinExistence type="predicted"/>
<organism evidence="2">
    <name type="scientific">Strongyloides ratti</name>
    <name type="common">Parasitic roundworm</name>
    <dbReference type="NCBI Taxonomy" id="34506"/>
    <lineage>
        <taxon>Eukaryota</taxon>
        <taxon>Metazoa</taxon>
        <taxon>Ecdysozoa</taxon>
        <taxon>Nematoda</taxon>
        <taxon>Chromadorea</taxon>
        <taxon>Rhabditida</taxon>
        <taxon>Tylenchina</taxon>
        <taxon>Panagrolaimomorpha</taxon>
        <taxon>Strongyloidoidea</taxon>
        <taxon>Strongyloididae</taxon>
        <taxon>Strongyloides</taxon>
    </lineage>
</organism>
<protein>
    <submittedName>
        <fullName evidence="2 4">Uncharacterized protein</fullName>
    </submittedName>
</protein>
<dbReference type="Proteomes" id="UP000035682">
    <property type="component" value="Unplaced"/>
</dbReference>